<dbReference type="Gene3D" id="3.40.50.620">
    <property type="entry name" value="HUPs"/>
    <property type="match status" value="1"/>
</dbReference>
<organism evidence="2 3">
    <name type="scientific">Plectonema radiosum NIES-515</name>
    <dbReference type="NCBI Taxonomy" id="2986073"/>
    <lineage>
        <taxon>Bacteria</taxon>
        <taxon>Bacillati</taxon>
        <taxon>Cyanobacteriota</taxon>
        <taxon>Cyanophyceae</taxon>
        <taxon>Oscillatoriophycideae</taxon>
        <taxon>Oscillatoriales</taxon>
        <taxon>Microcoleaceae</taxon>
        <taxon>Plectonema</taxon>
    </lineage>
</organism>
<dbReference type="Pfam" id="PF00582">
    <property type="entry name" value="Usp"/>
    <property type="match status" value="1"/>
</dbReference>
<feature type="non-terminal residue" evidence="2">
    <location>
        <position position="1"/>
    </location>
</feature>
<gene>
    <name evidence="2" type="ORF">OGM63_03735</name>
</gene>
<dbReference type="Proteomes" id="UP001526143">
    <property type="component" value="Unassembled WGS sequence"/>
</dbReference>
<reference evidence="2 3" key="1">
    <citation type="submission" date="2022-10" db="EMBL/GenBank/DDBJ databases">
        <title>Identification of biosynthetic pathway for the production of the potent trypsin inhibitor radiosumin.</title>
        <authorList>
            <person name="Fewer D.P."/>
            <person name="Delbaje E."/>
            <person name="Ouyang X."/>
            <person name="Agostino P.D."/>
            <person name="Wahlsten M."/>
            <person name="Jokela J."/>
            <person name="Permi P."/>
            <person name="Haapaniemi E."/>
            <person name="Koistinen H."/>
        </authorList>
    </citation>
    <scope>NUCLEOTIDE SEQUENCE [LARGE SCALE GENOMIC DNA]</scope>
    <source>
        <strain evidence="2 3">NIES-515</strain>
    </source>
</reference>
<dbReference type="SUPFAM" id="SSF52402">
    <property type="entry name" value="Adenine nucleotide alpha hydrolases-like"/>
    <property type="match status" value="1"/>
</dbReference>
<dbReference type="RefSeq" id="WP_263744161.1">
    <property type="nucleotide sequence ID" value="NZ_JAOWRF010000056.1"/>
</dbReference>
<proteinExistence type="predicted"/>
<evidence type="ECO:0000259" key="1">
    <source>
        <dbReference type="Pfam" id="PF00582"/>
    </source>
</evidence>
<accession>A0ABT3AUD1</accession>
<protein>
    <submittedName>
        <fullName evidence="2">Universal stress protein</fullName>
    </submittedName>
</protein>
<evidence type="ECO:0000313" key="3">
    <source>
        <dbReference type="Proteomes" id="UP001526143"/>
    </source>
</evidence>
<sequence length="157" mass="16652">GGRLGKISPLSPPSPPLSHSPALHFNSWLVPMAGGPNALLAIKLLPALVTLGNDPRIRLTRVFKPSELEPDMTILEQSIRQLIRRRKLSSTVTAAPVQAESVAEGIINLVKTEGYDVVVLGASREGLLQQAIQGNIPEAIASSVESTVILVRGAIKS</sequence>
<dbReference type="InterPro" id="IPR014729">
    <property type="entry name" value="Rossmann-like_a/b/a_fold"/>
</dbReference>
<evidence type="ECO:0000313" key="2">
    <source>
        <dbReference type="EMBL" id="MCV3212650.1"/>
    </source>
</evidence>
<keyword evidence="3" id="KW-1185">Reference proteome</keyword>
<dbReference type="InterPro" id="IPR006016">
    <property type="entry name" value="UspA"/>
</dbReference>
<name>A0ABT3AUD1_9CYAN</name>
<comment type="caution">
    <text evidence="2">The sequence shown here is derived from an EMBL/GenBank/DDBJ whole genome shotgun (WGS) entry which is preliminary data.</text>
</comment>
<dbReference type="EMBL" id="JAOWRF010000056">
    <property type="protein sequence ID" value="MCV3212650.1"/>
    <property type="molecule type" value="Genomic_DNA"/>
</dbReference>
<feature type="domain" description="UspA" evidence="1">
    <location>
        <begin position="96"/>
        <end position="152"/>
    </location>
</feature>